<dbReference type="Proteomes" id="UP000298390">
    <property type="component" value="Unassembled WGS sequence"/>
</dbReference>
<accession>A0A4Y9Y9C4</accession>
<sequence>MKFTSTVVLFACVLLQFVTAMPAIQHENRLAAANNPGKRISDEALGYGLPEDLKKRVSDEAVGYGVPYEEDLKKRVSDEAVGYGIPYEEGQSLSAYRQCRNSLLEIPYEDMKKRVSDEAVGYGVPYEDDLDTRDITNIALDK</sequence>
<proteinExistence type="predicted"/>
<evidence type="ECO:0000256" key="1">
    <source>
        <dbReference type="SAM" id="SignalP"/>
    </source>
</evidence>
<organism evidence="2 3">
    <name type="scientific">Rhodofomes roseus</name>
    <dbReference type="NCBI Taxonomy" id="34475"/>
    <lineage>
        <taxon>Eukaryota</taxon>
        <taxon>Fungi</taxon>
        <taxon>Dikarya</taxon>
        <taxon>Basidiomycota</taxon>
        <taxon>Agaricomycotina</taxon>
        <taxon>Agaricomycetes</taxon>
        <taxon>Polyporales</taxon>
        <taxon>Rhodofomes</taxon>
    </lineage>
</organism>
<reference evidence="2 3" key="1">
    <citation type="submission" date="2019-01" db="EMBL/GenBank/DDBJ databases">
        <title>Genome sequencing of the rare red list fungi Fomitopsis rosea.</title>
        <authorList>
            <person name="Buettner E."/>
            <person name="Kellner H."/>
        </authorList>
    </citation>
    <scope>NUCLEOTIDE SEQUENCE [LARGE SCALE GENOMIC DNA]</scope>
    <source>
        <strain evidence="2 3">DSM 105464</strain>
    </source>
</reference>
<keyword evidence="1" id="KW-0732">Signal</keyword>
<comment type="caution">
    <text evidence="2">The sequence shown here is derived from an EMBL/GenBank/DDBJ whole genome shotgun (WGS) entry which is preliminary data.</text>
</comment>
<gene>
    <name evidence="2" type="ORF">EVJ58_g5987</name>
</gene>
<dbReference type="AlphaFoldDB" id="A0A4Y9Y9C4"/>
<evidence type="ECO:0000313" key="3">
    <source>
        <dbReference type="Proteomes" id="UP000298390"/>
    </source>
</evidence>
<protein>
    <submittedName>
        <fullName evidence="2">Uncharacterized protein</fullName>
    </submittedName>
</protein>
<evidence type="ECO:0000313" key="2">
    <source>
        <dbReference type="EMBL" id="TFY59114.1"/>
    </source>
</evidence>
<dbReference type="EMBL" id="SEKV01000320">
    <property type="protein sequence ID" value="TFY59114.1"/>
    <property type="molecule type" value="Genomic_DNA"/>
</dbReference>
<feature type="signal peptide" evidence="1">
    <location>
        <begin position="1"/>
        <end position="20"/>
    </location>
</feature>
<feature type="chain" id="PRO_5021327434" evidence="1">
    <location>
        <begin position="21"/>
        <end position="142"/>
    </location>
</feature>
<name>A0A4Y9Y9C4_9APHY</name>